<name>A0A1I0EQX6_9FIRM</name>
<dbReference type="RefSeq" id="WP_242939739.1">
    <property type="nucleotide sequence ID" value="NZ_FOHN01000024.1"/>
</dbReference>
<evidence type="ECO:0000259" key="4">
    <source>
        <dbReference type="SMART" id="SM00079"/>
    </source>
</evidence>
<dbReference type="Proteomes" id="UP000199800">
    <property type="component" value="Unassembled WGS sequence"/>
</dbReference>
<evidence type="ECO:0000259" key="3">
    <source>
        <dbReference type="SMART" id="SM00062"/>
    </source>
</evidence>
<dbReference type="PROSITE" id="PS51257">
    <property type="entry name" value="PROKAR_LIPOPROTEIN"/>
    <property type="match status" value="1"/>
</dbReference>
<dbReference type="PANTHER" id="PTHR35936:SF38">
    <property type="entry name" value="GLUTAMINE-BINDING PERIPLASMIC PROTEIN"/>
    <property type="match status" value="1"/>
</dbReference>
<dbReference type="InterPro" id="IPR001320">
    <property type="entry name" value="Iontro_rcpt_C"/>
</dbReference>
<dbReference type="STRING" id="29364.SAMN04487772_1249"/>
<dbReference type="PANTHER" id="PTHR35936">
    <property type="entry name" value="MEMBRANE-BOUND LYTIC MUREIN TRANSGLYCOSYLASE F"/>
    <property type="match status" value="1"/>
</dbReference>
<dbReference type="GO" id="GO:0016020">
    <property type="term" value="C:membrane"/>
    <property type="evidence" value="ECO:0007669"/>
    <property type="project" value="InterPro"/>
</dbReference>
<dbReference type="SUPFAM" id="SSF53850">
    <property type="entry name" value="Periplasmic binding protein-like II"/>
    <property type="match status" value="1"/>
</dbReference>
<feature type="signal peptide" evidence="2">
    <location>
        <begin position="1"/>
        <end position="18"/>
    </location>
</feature>
<feature type="domain" description="Ionotropic glutamate receptor C-terminal" evidence="4">
    <location>
        <begin position="32"/>
        <end position="248"/>
    </location>
</feature>
<proteinExistence type="predicted"/>
<dbReference type="EMBL" id="FOHN01000024">
    <property type="protein sequence ID" value="SET47924.1"/>
    <property type="molecule type" value="Genomic_DNA"/>
</dbReference>
<accession>A0A1I0EQX6</accession>
<evidence type="ECO:0000256" key="1">
    <source>
        <dbReference type="ARBA" id="ARBA00022729"/>
    </source>
</evidence>
<gene>
    <name evidence="5" type="ORF">SAMN04487772_1249</name>
</gene>
<protein>
    <submittedName>
        <fullName evidence="5">ABC-type amino acid transport substrate-binding protein</fullName>
    </submittedName>
</protein>
<reference evidence="5 6" key="1">
    <citation type="submission" date="2016-10" db="EMBL/GenBank/DDBJ databases">
        <authorList>
            <person name="de Groot N.N."/>
        </authorList>
    </citation>
    <scope>NUCLEOTIDE SEQUENCE [LARGE SCALE GENOMIC DNA]</scope>
    <source>
        <strain evidence="5 6">DSM 1801</strain>
    </source>
</reference>
<dbReference type="Pfam" id="PF00497">
    <property type="entry name" value="SBP_bac_3"/>
    <property type="match status" value="1"/>
</dbReference>
<organism evidence="5 6">
    <name type="scientific">[Clostridium] polysaccharolyticum</name>
    <dbReference type="NCBI Taxonomy" id="29364"/>
    <lineage>
        <taxon>Bacteria</taxon>
        <taxon>Bacillati</taxon>
        <taxon>Bacillota</taxon>
        <taxon>Clostridia</taxon>
        <taxon>Lachnospirales</taxon>
        <taxon>Lachnospiraceae</taxon>
    </lineage>
</organism>
<keyword evidence="1 2" id="KW-0732">Signal</keyword>
<dbReference type="AlphaFoldDB" id="A0A1I0EQX6"/>
<feature type="chain" id="PRO_5038555969" evidence="2">
    <location>
        <begin position="19"/>
        <end position="251"/>
    </location>
</feature>
<dbReference type="Gene3D" id="3.40.190.10">
    <property type="entry name" value="Periplasmic binding protein-like II"/>
    <property type="match status" value="2"/>
</dbReference>
<feature type="domain" description="Solute-binding protein family 3/N-terminal" evidence="3">
    <location>
        <begin position="32"/>
        <end position="250"/>
    </location>
</feature>
<sequence>MKRFKKFLSMALAFSMMATLLTGCNSSSDNGKYLIATDTTFAPFEYEDNGTMAGIDMDILAAIAKDQNFQYELKTLGFNAAITALESKQVDGVIAGMSITKARAQKYDFSTAYYEAGVTMAVKNTTTNVKTYEDLRGQSVAVKIGTQGAAFAESIQDKYSFKIKTFEDSSGMYDEVIAGGSIACFEDFPVVSFAIKQGLALQVAGKQENTSSYGFAVNKGLNAKLLEKFNTGLENIKANGTYQEILDKYTT</sequence>
<dbReference type="SMART" id="SM00062">
    <property type="entry name" value="PBPb"/>
    <property type="match status" value="1"/>
</dbReference>
<evidence type="ECO:0000313" key="6">
    <source>
        <dbReference type="Proteomes" id="UP000199800"/>
    </source>
</evidence>
<evidence type="ECO:0000256" key="2">
    <source>
        <dbReference type="SAM" id="SignalP"/>
    </source>
</evidence>
<dbReference type="GO" id="GO:0015276">
    <property type="term" value="F:ligand-gated monoatomic ion channel activity"/>
    <property type="evidence" value="ECO:0007669"/>
    <property type="project" value="InterPro"/>
</dbReference>
<evidence type="ECO:0000313" key="5">
    <source>
        <dbReference type="EMBL" id="SET47924.1"/>
    </source>
</evidence>
<dbReference type="InterPro" id="IPR001638">
    <property type="entry name" value="Solute-binding_3/MltF_N"/>
</dbReference>
<keyword evidence="6" id="KW-1185">Reference proteome</keyword>
<dbReference type="SMART" id="SM00079">
    <property type="entry name" value="PBPe"/>
    <property type="match status" value="1"/>
</dbReference>